<reference evidence="1 2" key="1">
    <citation type="submission" date="2017-10" db="EMBL/GenBank/DDBJ databases">
        <title>Biodiversity and function of Thalassospira species in the particle-attached aromatic-hydrocarbon-degrading consortia from the surface seawater of the China South Sea.</title>
        <authorList>
            <person name="Dong C."/>
            <person name="Liu R."/>
            <person name="Shao Z."/>
        </authorList>
    </citation>
    <scope>NUCLEOTIDE SEQUENCE [LARGE SCALE GENOMIC DNA]</scope>
    <source>
        <strain evidence="1 2">CSC3H3</strain>
        <plasmid evidence="2">pcsc3h3</plasmid>
    </source>
</reference>
<dbReference type="PANTHER" id="PTHR48100:SF1">
    <property type="entry name" value="HISTIDINE PHOSPHATASE FAMILY PROTEIN-RELATED"/>
    <property type="match status" value="1"/>
</dbReference>
<evidence type="ECO:0008006" key="3">
    <source>
        <dbReference type="Google" id="ProtNLM"/>
    </source>
</evidence>
<protein>
    <recommendedName>
        <fullName evidence="3">Phosphoglycerate mutase</fullName>
    </recommendedName>
</protein>
<evidence type="ECO:0000313" key="2">
    <source>
        <dbReference type="Proteomes" id="UP000233458"/>
    </source>
</evidence>
<keyword evidence="2" id="KW-1185">Reference proteome</keyword>
<dbReference type="Gene3D" id="3.40.50.1240">
    <property type="entry name" value="Phosphoglycerate mutase-like"/>
    <property type="match status" value="1"/>
</dbReference>
<dbReference type="InterPro" id="IPR013078">
    <property type="entry name" value="His_Pase_superF_clade-1"/>
</dbReference>
<organism evidence="1 2">
    <name type="scientific">Thalassospira marina</name>
    <dbReference type="NCBI Taxonomy" id="2048283"/>
    <lineage>
        <taxon>Bacteria</taxon>
        <taxon>Pseudomonadati</taxon>
        <taxon>Pseudomonadota</taxon>
        <taxon>Alphaproteobacteria</taxon>
        <taxon>Rhodospirillales</taxon>
        <taxon>Thalassospiraceae</taxon>
        <taxon>Thalassospira</taxon>
    </lineage>
</organism>
<dbReference type="Pfam" id="PF00300">
    <property type="entry name" value="His_Phos_1"/>
    <property type="match status" value="1"/>
</dbReference>
<dbReference type="EMBL" id="CP024200">
    <property type="protein sequence ID" value="AUG55904.1"/>
    <property type="molecule type" value="Genomic_DNA"/>
</dbReference>
<geneLocation type="plasmid" evidence="2">
    <name>pcsc3h3</name>
</geneLocation>
<dbReference type="CDD" id="cd07040">
    <property type="entry name" value="HP"/>
    <property type="match status" value="1"/>
</dbReference>
<dbReference type="InterPro" id="IPR029033">
    <property type="entry name" value="His_PPase_superfam"/>
</dbReference>
<dbReference type="SUPFAM" id="SSF53254">
    <property type="entry name" value="Phosphoglycerate mutase-like"/>
    <property type="match status" value="1"/>
</dbReference>
<dbReference type="InterPro" id="IPR050275">
    <property type="entry name" value="PGM_Phosphatase"/>
</dbReference>
<accession>A0ABN5FPX9</accession>
<gene>
    <name evidence="1" type="ORF">CSC3H3_24130</name>
</gene>
<sequence>MVSPMTKKLCLIRHADSVKNTHEVFDDQNARQDLTLRGQVELSNLVVYLRELTANVGASQSQLYSANSERAEKTAQAIGTALSLKPATIANLGSMRSGPLSGLSETEAALRFPEYMKTLKLYRSGLLSSDKILRPEGCETLNEFENRITTCFDEILSSEARMVIVVGHRSPISAMCVSLARRYLGYPDDFFGYIPIPTGSVTLFNFAERTFEYAGMQPGT</sequence>
<proteinExistence type="predicted"/>
<name>A0ABN5FPX9_9PROT</name>
<keyword evidence="1" id="KW-0614">Plasmid</keyword>
<evidence type="ECO:0000313" key="1">
    <source>
        <dbReference type="EMBL" id="AUG55904.1"/>
    </source>
</evidence>
<dbReference type="Proteomes" id="UP000233458">
    <property type="component" value="Plasmid pCSC3H3"/>
</dbReference>
<dbReference type="PANTHER" id="PTHR48100">
    <property type="entry name" value="BROAD-SPECIFICITY PHOSPHATASE YOR283W-RELATED"/>
    <property type="match status" value="1"/>
</dbReference>